<evidence type="ECO:0000313" key="1">
    <source>
        <dbReference type="EMBL" id="GGA39300.1"/>
    </source>
</evidence>
<name>A0ABQ1G9D6_9BACL</name>
<protein>
    <recommendedName>
        <fullName evidence="3">YlzJ-like protein</fullName>
    </recommendedName>
</protein>
<gene>
    <name evidence="1" type="ORF">GCM10010917_25640</name>
</gene>
<comment type="caution">
    <text evidence="1">The sequence shown here is derived from an EMBL/GenBank/DDBJ whole genome shotgun (WGS) entry which is preliminary data.</text>
</comment>
<dbReference type="EMBL" id="BMHF01000008">
    <property type="protein sequence ID" value="GGA39300.1"/>
    <property type="molecule type" value="Genomic_DNA"/>
</dbReference>
<organism evidence="1 2">
    <name type="scientific">Paenibacillus physcomitrellae</name>
    <dbReference type="NCBI Taxonomy" id="1619311"/>
    <lineage>
        <taxon>Bacteria</taxon>
        <taxon>Bacillati</taxon>
        <taxon>Bacillota</taxon>
        <taxon>Bacilli</taxon>
        <taxon>Bacillales</taxon>
        <taxon>Paenibacillaceae</taxon>
        <taxon>Paenibacillus</taxon>
    </lineage>
</organism>
<evidence type="ECO:0000313" key="2">
    <source>
        <dbReference type="Proteomes" id="UP000609323"/>
    </source>
</evidence>
<dbReference type="InterPro" id="IPR025619">
    <property type="entry name" value="YlzJ"/>
</dbReference>
<proteinExistence type="predicted"/>
<dbReference type="Proteomes" id="UP000609323">
    <property type="component" value="Unassembled WGS sequence"/>
</dbReference>
<keyword evidence="2" id="KW-1185">Reference proteome</keyword>
<dbReference type="Pfam" id="PF14035">
    <property type="entry name" value="YlzJ"/>
    <property type="match status" value="1"/>
</dbReference>
<accession>A0ABQ1G9D6</accession>
<reference evidence="2" key="1">
    <citation type="journal article" date="2019" name="Int. J. Syst. Evol. Microbiol.">
        <title>The Global Catalogue of Microorganisms (GCM) 10K type strain sequencing project: providing services to taxonomists for standard genome sequencing and annotation.</title>
        <authorList>
            <consortium name="The Broad Institute Genomics Platform"/>
            <consortium name="The Broad Institute Genome Sequencing Center for Infectious Disease"/>
            <person name="Wu L."/>
            <person name="Ma J."/>
        </authorList>
    </citation>
    <scope>NUCLEOTIDE SEQUENCE [LARGE SCALE GENOMIC DNA]</scope>
    <source>
        <strain evidence="2">CGMCC 1.15044</strain>
    </source>
</reference>
<sequence length="76" mass="8658">MSIYTIVPEEALWEGYDSQENYAELELGGVLMQVRLEADHRATIVRLLRCGLEDYLNPAYAPGQEIAFMPVIMKKP</sequence>
<dbReference type="RefSeq" id="WP_094092573.1">
    <property type="nucleotide sequence ID" value="NZ_BMHF01000008.1"/>
</dbReference>
<evidence type="ECO:0008006" key="3">
    <source>
        <dbReference type="Google" id="ProtNLM"/>
    </source>
</evidence>